<reference evidence="1" key="1">
    <citation type="journal article" date="2014" name="Front. Microbiol.">
        <title>High frequency of phylogenetically diverse reductive dehalogenase-homologous genes in deep subseafloor sedimentary metagenomes.</title>
        <authorList>
            <person name="Kawai M."/>
            <person name="Futagami T."/>
            <person name="Toyoda A."/>
            <person name="Takaki Y."/>
            <person name="Nishi S."/>
            <person name="Hori S."/>
            <person name="Arai W."/>
            <person name="Tsubouchi T."/>
            <person name="Morono Y."/>
            <person name="Uchiyama I."/>
            <person name="Ito T."/>
            <person name="Fujiyama A."/>
            <person name="Inagaki F."/>
            <person name="Takami H."/>
        </authorList>
    </citation>
    <scope>NUCLEOTIDE SEQUENCE</scope>
    <source>
        <strain evidence="1">Expedition CK06-06</strain>
    </source>
</reference>
<feature type="non-terminal residue" evidence="1">
    <location>
        <position position="248"/>
    </location>
</feature>
<evidence type="ECO:0000313" key="1">
    <source>
        <dbReference type="EMBL" id="GAG18521.1"/>
    </source>
</evidence>
<evidence type="ECO:0008006" key="2">
    <source>
        <dbReference type="Google" id="ProtNLM"/>
    </source>
</evidence>
<proteinExistence type="predicted"/>
<protein>
    <recommendedName>
        <fullName evidence="2">Band 7 domain-containing protein</fullName>
    </recommendedName>
</protein>
<dbReference type="EMBL" id="BARS01031472">
    <property type="protein sequence ID" value="GAG18521.1"/>
    <property type="molecule type" value="Genomic_DNA"/>
</dbReference>
<comment type="caution">
    <text evidence="1">The sequence shown here is derived from an EMBL/GenBank/DDBJ whole genome shotgun (WGS) entry which is preliminary data.</text>
</comment>
<accession>X0X0J7</accession>
<sequence>MMRRFVILGIGFVFVALALVGAAVWFTFRVYVPEDRCAVLVRKMGRTLPAGQLIATESGQRGIQEKVLGPGRYFYNPIIWDYEIKPLTTIPPGDPSTWEWIHSLSERQRDALRAGTFEFKGEFPRIGVVTRKVGKKPAPGQVIVKRESGIQGILEEVLTPGTYKINPYVYEVELHPATVIPAGFVGVVTNLFGDQPVTPATEALSELSDEPGETRADAELVSYVRPLAKPGERGTLRNVLQPGVYFIN</sequence>
<organism evidence="1">
    <name type="scientific">marine sediment metagenome</name>
    <dbReference type="NCBI Taxonomy" id="412755"/>
    <lineage>
        <taxon>unclassified sequences</taxon>
        <taxon>metagenomes</taxon>
        <taxon>ecological metagenomes</taxon>
    </lineage>
</organism>
<dbReference type="AlphaFoldDB" id="X0X0J7"/>
<name>X0X0J7_9ZZZZ</name>
<gene>
    <name evidence="1" type="ORF">S01H1_48975</name>
</gene>